<proteinExistence type="predicted"/>
<comment type="subcellular location">
    <subcellularLocation>
        <location evidence="1">Cell membrane</location>
        <topology evidence="1">Multi-pass membrane protein</topology>
    </subcellularLocation>
</comment>
<keyword evidence="7 8" id="KW-0472">Membrane</keyword>
<keyword evidence="11" id="KW-1185">Reference proteome</keyword>
<feature type="transmembrane region" description="Helical" evidence="8">
    <location>
        <begin position="182"/>
        <end position="210"/>
    </location>
</feature>
<dbReference type="Proteomes" id="UP000030149">
    <property type="component" value="Unassembled WGS sequence"/>
</dbReference>
<dbReference type="eggNOG" id="COG1807">
    <property type="taxonomic scope" value="Bacteria"/>
</dbReference>
<evidence type="ECO:0000256" key="8">
    <source>
        <dbReference type="SAM" id="Phobius"/>
    </source>
</evidence>
<feature type="transmembrane region" description="Helical" evidence="8">
    <location>
        <begin position="359"/>
        <end position="378"/>
    </location>
</feature>
<organism evidence="10 11">
    <name type="scientific">Flavobacterium enshiense DK69</name>
    <dbReference type="NCBI Taxonomy" id="1107311"/>
    <lineage>
        <taxon>Bacteria</taxon>
        <taxon>Pseudomonadati</taxon>
        <taxon>Bacteroidota</taxon>
        <taxon>Flavobacteriia</taxon>
        <taxon>Flavobacteriales</taxon>
        <taxon>Flavobacteriaceae</taxon>
        <taxon>Flavobacterium</taxon>
    </lineage>
</organism>
<protein>
    <recommendedName>
        <fullName evidence="9">Glycosyltransferase RgtA/B/C/D-like domain-containing protein</fullName>
    </recommendedName>
</protein>
<dbReference type="AlphaFoldDB" id="V6SBZ7"/>
<dbReference type="InterPro" id="IPR050297">
    <property type="entry name" value="LipidA_mod_glycosyltrf_83"/>
</dbReference>
<evidence type="ECO:0000256" key="1">
    <source>
        <dbReference type="ARBA" id="ARBA00004651"/>
    </source>
</evidence>
<reference evidence="10 11" key="2">
    <citation type="journal article" date="2015" name="Stand. Genomic Sci.">
        <title>High quality draft genomic sequence of Flavobacterium enshiense DK69(T) and comparison among Flavobacterium genomes.</title>
        <authorList>
            <person name="Zeng Z."/>
            <person name="Chen C."/>
            <person name="Du H."/>
            <person name="Wang G."/>
            <person name="Li M."/>
        </authorList>
    </citation>
    <scope>NUCLEOTIDE SEQUENCE [LARGE SCALE GENOMIC DNA]</scope>
    <source>
        <strain evidence="10 11">DK69</strain>
    </source>
</reference>
<feature type="transmembrane region" description="Helical" evidence="8">
    <location>
        <begin position="222"/>
        <end position="241"/>
    </location>
</feature>
<reference evidence="11" key="1">
    <citation type="submission" date="2013-09" db="EMBL/GenBank/DDBJ databases">
        <authorList>
            <person name="Zeng Z."/>
            <person name="Chen C."/>
        </authorList>
    </citation>
    <scope>NUCLEOTIDE SEQUENCE [LARGE SCALE GENOMIC DNA]</scope>
    <source>
        <strain evidence="11">DK69</strain>
    </source>
</reference>
<accession>V6SBZ7</accession>
<feature type="transmembrane region" description="Helical" evidence="8">
    <location>
        <begin position="21"/>
        <end position="41"/>
    </location>
</feature>
<dbReference type="PANTHER" id="PTHR33908">
    <property type="entry name" value="MANNOSYLTRANSFERASE YKCB-RELATED"/>
    <property type="match status" value="1"/>
</dbReference>
<keyword evidence="6 8" id="KW-1133">Transmembrane helix</keyword>
<dbReference type="GO" id="GO:0009103">
    <property type="term" value="P:lipopolysaccharide biosynthetic process"/>
    <property type="evidence" value="ECO:0007669"/>
    <property type="project" value="UniProtKB-ARBA"/>
</dbReference>
<keyword evidence="2" id="KW-1003">Cell membrane</keyword>
<feature type="transmembrane region" description="Helical" evidence="8">
    <location>
        <begin position="384"/>
        <end position="402"/>
    </location>
</feature>
<evidence type="ECO:0000256" key="5">
    <source>
        <dbReference type="ARBA" id="ARBA00022692"/>
    </source>
</evidence>
<evidence type="ECO:0000256" key="3">
    <source>
        <dbReference type="ARBA" id="ARBA00022676"/>
    </source>
</evidence>
<dbReference type="InterPro" id="IPR038731">
    <property type="entry name" value="RgtA/B/C-like"/>
</dbReference>
<comment type="caution">
    <text evidence="10">The sequence shown here is derived from an EMBL/GenBank/DDBJ whole genome shotgun (WGS) entry which is preliminary data.</text>
</comment>
<evidence type="ECO:0000313" key="10">
    <source>
        <dbReference type="EMBL" id="KGO95446.1"/>
    </source>
</evidence>
<feature type="domain" description="Glycosyltransferase RgtA/B/C/D-like" evidence="9">
    <location>
        <begin position="78"/>
        <end position="233"/>
    </location>
</feature>
<keyword evidence="3" id="KW-0328">Glycosyltransferase</keyword>
<dbReference type="EMBL" id="JRLZ01000010">
    <property type="protein sequence ID" value="KGO95446.1"/>
    <property type="molecule type" value="Genomic_DNA"/>
</dbReference>
<dbReference type="PANTHER" id="PTHR33908:SF11">
    <property type="entry name" value="MEMBRANE PROTEIN"/>
    <property type="match status" value="1"/>
</dbReference>
<dbReference type="RefSeq" id="WP_023572656.1">
    <property type="nucleotide sequence ID" value="NZ_AVCS01000006.1"/>
</dbReference>
<evidence type="ECO:0000313" key="11">
    <source>
        <dbReference type="Proteomes" id="UP000030149"/>
    </source>
</evidence>
<evidence type="ECO:0000256" key="4">
    <source>
        <dbReference type="ARBA" id="ARBA00022679"/>
    </source>
</evidence>
<sequence>MATNQIAVGKKIWSNSGILEKFLFFTLVLFLGALLFQGIVYPPNNWDSLTYHMTRIMYWLGNGSVAHFPAHILRHLYQPPFAEYFIMHVNLIQGNDYLANSVQLLFLIFSLYAVYKILSYLKVPRKYKILALFLLITIPSVELQSTTTKNDIVCSLFILSSLLFSLKAYADKTLSNFIYLGLSIGLAFLTKGTAYLFLFPILLLFGLFTLRDIIKNKSIQPFYYGIVLILITVTLNIGHYTRNYSVDGNILNIDKSEANALSNQKMNGKLLASNLLKNAGLHLGYPVEIASDSLIKKIHREINVPIDNPDTNYFGLKYEGAKKNMTNEDLVPNLIHFILITSSIFVLFIIAIRKPKNNSIILMLLFVIITQIVLFSGFLKWQPWHTRLHIPIFIASVILITLTAYKSKFYYYLIVLTIPILCYSFGFYFLYNNTRPIITNPEFTKEICLTDSRFKKYFANQLQLRKEYTIVVEKLYDINPRKVGLILTDFEYPLLRDYYYDRVQFVALKLGNISGKIPQDETNISCIISNSQNKEFIEHDGKNYINQTPNNSYIWIYK</sequence>
<dbReference type="PATRIC" id="fig|1107311.3.peg.596"/>
<dbReference type="Pfam" id="PF13231">
    <property type="entry name" value="PMT_2"/>
    <property type="match status" value="1"/>
</dbReference>
<name>V6SBZ7_9FLAO</name>
<feature type="transmembrane region" description="Helical" evidence="8">
    <location>
        <begin position="409"/>
        <end position="431"/>
    </location>
</feature>
<feature type="transmembrane region" description="Helical" evidence="8">
    <location>
        <begin position="97"/>
        <end position="115"/>
    </location>
</feature>
<dbReference type="STRING" id="1107311.Q767_11630"/>
<evidence type="ECO:0000256" key="6">
    <source>
        <dbReference type="ARBA" id="ARBA00022989"/>
    </source>
</evidence>
<keyword evidence="4" id="KW-0808">Transferase</keyword>
<evidence type="ECO:0000256" key="7">
    <source>
        <dbReference type="ARBA" id="ARBA00023136"/>
    </source>
</evidence>
<evidence type="ECO:0000256" key="2">
    <source>
        <dbReference type="ARBA" id="ARBA00022475"/>
    </source>
</evidence>
<keyword evidence="5 8" id="KW-0812">Transmembrane</keyword>
<feature type="transmembrane region" description="Helical" evidence="8">
    <location>
        <begin position="334"/>
        <end position="352"/>
    </location>
</feature>
<dbReference type="GO" id="GO:0005886">
    <property type="term" value="C:plasma membrane"/>
    <property type="evidence" value="ECO:0007669"/>
    <property type="project" value="UniProtKB-SubCell"/>
</dbReference>
<dbReference type="GO" id="GO:0016763">
    <property type="term" value="F:pentosyltransferase activity"/>
    <property type="evidence" value="ECO:0007669"/>
    <property type="project" value="TreeGrafter"/>
</dbReference>
<gene>
    <name evidence="10" type="ORF">Q767_11630</name>
</gene>
<evidence type="ECO:0000259" key="9">
    <source>
        <dbReference type="Pfam" id="PF13231"/>
    </source>
</evidence>